<keyword evidence="6 16" id="KW-0812">Transmembrane</keyword>
<dbReference type="EMBL" id="JACDXJ010000001">
    <property type="protein sequence ID" value="MBA1156259.1"/>
    <property type="molecule type" value="Genomic_DNA"/>
</dbReference>
<evidence type="ECO:0000256" key="8">
    <source>
        <dbReference type="ARBA" id="ARBA00022982"/>
    </source>
</evidence>
<dbReference type="GO" id="GO:0016682">
    <property type="term" value="F:oxidoreductase activity, acting on diphenols and related substances as donors, oxygen as acceptor"/>
    <property type="evidence" value="ECO:0007669"/>
    <property type="project" value="InterPro"/>
</dbReference>
<feature type="domain" description="Cytochrome oxidase subunit II transmembrane region profile" evidence="18">
    <location>
        <begin position="36"/>
        <end position="133"/>
    </location>
</feature>
<gene>
    <name evidence="19" type="primary">cyoA</name>
    <name evidence="19" type="ORF">H0S73_08985</name>
</gene>
<dbReference type="PROSITE" id="PS50999">
    <property type="entry name" value="COX2_TM"/>
    <property type="match status" value="1"/>
</dbReference>
<keyword evidence="11 16" id="KW-0472">Membrane</keyword>
<dbReference type="InterPro" id="IPR002429">
    <property type="entry name" value="CcO_II-like_C"/>
</dbReference>
<dbReference type="InterPro" id="IPR006333">
    <property type="entry name" value="Cyt_o_ubiquinol_oxidase_su2"/>
</dbReference>
<dbReference type="GO" id="GO:0009486">
    <property type="term" value="F:cytochrome bo3 ubiquinol oxidase activity"/>
    <property type="evidence" value="ECO:0007669"/>
    <property type="project" value="InterPro"/>
</dbReference>
<comment type="caution">
    <text evidence="19">The sequence shown here is derived from an EMBL/GenBank/DDBJ whole genome shotgun (WGS) entry which is preliminary data.</text>
</comment>
<evidence type="ECO:0000256" key="6">
    <source>
        <dbReference type="ARBA" id="ARBA00022692"/>
    </source>
</evidence>
<keyword evidence="12" id="KW-0564">Palmitate</keyword>
<evidence type="ECO:0000256" key="13">
    <source>
        <dbReference type="ARBA" id="ARBA00023288"/>
    </source>
</evidence>
<name>A0A838BME9_9HYPH</name>
<keyword evidence="3" id="KW-0813">Transport</keyword>
<evidence type="ECO:0000259" key="17">
    <source>
        <dbReference type="PROSITE" id="PS50857"/>
    </source>
</evidence>
<dbReference type="Gene3D" id="1.10.287.90">
    <property type="match status" value="1"/>
</dbReference>
<dbReference type="PROSITE" id="PS50857">
    <property type="entry name" value="COX2_CUA"/>
    <property type="match status" value="1"/>
</dbReference>
<feature type="transmembrane region" description="Helical" evidence="16">
    <location>
        <begin position="58"/>
        <end position="84"/>
    </location>
</feature>
<evidence type="ECO:0000313" key="19">
    <source>
        <dbReference type="EMBL" id="MBA1156259.1"/>
    </source>
</evidence>
<dbReference type="Proteomes" id="UP000572984">
    <property type="component" value="Unassembled WGS sequence"/>
</dbReference>
<evidence type="ECO:0000313" key="20">
    <source>
        <dbReference type="Proteomes" id="UP000572984"/>
    </source>
</evidence>
<organism evidence="19 20">
    <name type="scientific">Microvirga mediterraneensis</name>
    <dbReference type="NCBI Taxonomy" id="2754695"/>
    <lineage>
        <taxon>Bacteria</taxon>
        <taxon>Pseudomonadati</taxon>
        <taxon>Pseudomonadota</taxon>
        <taxon>Alphaproteobacteria</taxon>
        <taxon>Hyphomicrobiales</taxon>
        <taxon>Methylobacteriaceae</taxon>
        <taxon>Microvirga</taxon>
    </lineage>
</organism>
<feature type="compositionally biased region" description="Polar residues" evidence="15">
    <location>
        <begin position="397"/>
        <end position="409"/>
    </location>
</feature>
<comment type="similarity">
    <text evidence="2">Belongs to the cytochrome c oxidase subunit 2 family.</text>
</comment>
<proteinExistence type="inferred from homology"/>
<dbReference type="GO" id="GO:0042773">
    <property type="term" value="P:ATP synthesis coupled electron transport"/>
    <property type="evidence" value="ECO:0007669"/>
    <property type="project" value="TreeGrafter"/>
</dbReference>
<dbReference type="PANTHER" id="PTHR22888">
    <property type="entry name" value="CYTOCHROME C OXIDASE, SUBUNIT II"/>
    <property type="match status" value="1"/>
</dbReference>
<keyword evidence="9 16" id="KW-1133">Transmembrane helix</keyword>
<keyword evidence="5" id="KW-0679">Respiratory chain</keyword>
<dbReference type="PANTHER" id="PTHR22888:SF18">
    <property type="entry name" value="CYTOCHROME BO(3) UBIQUINOL OXIDASE SUBUNIT 2"/>
    <property type="match status" value="1"/>
</dbReference>
<protein>
    <recommendedName>
        <fullName evidence="14">Ubiquinol oxidase polypeptide II</fullName>
    </recommendedName>
</protein>
<feature type="transmembrane region" description="Helical" evidence="16">
    <location>
        <begin position="105"/>
        <end position="125"/>
    </location>
</feature>
<feature type="compositionally biased region" description="Pro residues" evidence="15">
    <location>
        <begin position="384"/>
        <end position="393"/>
    </location>
</feature>
<evidence type="ECO:0000256" key="7">
    <source>
        <dbReference type="ARBA" id="ARBA00022729"/>
    </source>
</evidence>
<keyword evidence="20" id="KW-1185">Reference proteome</keyword>
<dbReference type="RefSeq" id="WP_181051834.1">
    <property type="nucleotide sequence ID" value="NZ_JACDXJ010000001.1"/>
</dbReference>
<dbReference type="AlphaFoldDB" id="A0A838BME9"/>
<feature type="transmembrane region" description="Helical" evidence="16">
    <location>
        <begin position="27"/>
        <end position="46"/>
    </location>
</feature>
<dbReference type="InterPro" id="IPR008972">
    <property type="entry name" value="Cupredoxin"/>
</dbReference>
<dbReference type="InterPro" id="IPR045187">
    <property type="entry name" value="CcO_II"/>
</dbReference>
<dbReference type="GO" id="GO:0005886">
    <property type="term" value="C:plasma membrane"/>
    <property type="evidence" value="ECO:0007669"/>
    <property type="project" value="UniProtKB-SubCell"/>
</dbReference>
<evidence type="ECO:0000256" key="14">
    <source>
        <dbReference type="ARBA" id="ARBA00030198"/>
    </source>
</evidence>
<keyword evidence="10" id="KW-0560">Oxidoreductase</keyword>
<feature type="domain" description="Cytochrome oxidase subunit II copper A binding" evidence="17">
    <location>
        <begin position="148"/>
        <end position="260"/>
    </location>
</feature>
<evidence type="ECO:0000256" key="11">
    <source>
        <dbReference type="ARBA" id="ARBA00023136"/>
    </source>
</evidence>
<evidence type="ECO:0000256" key="9">
    <source>
        <dbReference type="ARBA" id="ARBA00022989"/>
    </source>
</evidence>
<evidence type="ECO:0000256" key="1">
    <source>
        <dbReference type="ARBA" id="ARBA00004651"/>
    </source>
</evidence>
<evidence type="ECO:0000256" key="3">
    <source>
        <dbReference type="ARBA" id="ARBA00022448"/>
    </source>
</evidence>
<evidence type="ECO:0000256" key="2">
    <source>
        <dbReference type="ARBA" id="ARBA00007866"/>
    </source>
</evidence>
<evidence type="ECO:0000256" key="10">
    <source>
        <dbReference type="ARBA" id="ARBA00023002"/>
    </source>
</evidence>
<sequence>MHEPVRPSRRNACRHPGESLKRKSLRVLALLATAGLLAGCNMTVMFPSGDVAVQQRNLVVASVALMLLVVLPVIALTFIFAWRYRASNTDAPYDPEFHHSTQLEVVIWTVPLLIIIALGAMTWIGTHTLDPYRPLARIGPDKPVPPDMKPLTVEVVALDWKWLFIYPDYGIASVNEMAAPANVPISFKITSSSVWNTFFVPAMAGMIYAMPGMETKLHAVMNEEGTFNGLSAHYSGSGFSRMTFGFQSLSQQGFDEWIANARSAGAPLDRQAYLALEKPSEAEPVRYFASVENGLYEAILGLCVAPGQMCVSEMHHIDRMGGSAEGGEENRRRLDYDNRRLESGDEPSGATFPASGRAPRSLEEPEGVMPRDQPGEGQVNPPRGNLPPGPEGGPAPSQLNTQPPDSHPH</sequence>
<dbReference type="InterPro" id="IPR010514">
    <property type="entry name" value="COX_ARM"/>
</dbReference>
<dbReference type="GO" id="GO:0004129">
    <property type="term" value="F:cytochrome-c oxidase activity"/>
    <property type="evidence" value="ECO:0007669"/>
    <property type="project" value="InterPro"/>
</dbReference>
<dbReference type="Pfam" id="PF06481">
    <property type="entry name" value="COX_ARM"/>
    <property type="match status" value="1"/>
</dbReference>
<dbReference type="SUPFAM" id="SSF49503">
    <property type="entry name" value="Cupredoxins"/>
    <property type="match status" value="1"/>
</dbReference>
<feature type="region of interest" description="Disordered" evidence="15">
    <location>
        <begin position="339"/>
        <end position="409"/>
    </location>
</feature>
<evidence type="ECO:0000259" key="18">
    <source>
        <dbReference type="PROSITE" id="PS50999"/>
    </source>
</evidence>
<dbReference type="CDD" id="cd04212">
    <property type="entry name" value="CuRO_UO_II"/>
    <property type="match status" value="1"/>
</dbReference>
<keyword evidence="13" id="KW-0449">Lipoprotein</keyword>
<dbReference type="NCBIfam" id="TIGR01433">
    <property type="entry name" value="CyoA"/>
    <property type="match status" value="1"/>
</dbReference>
<keyword evidence="8" id="KW-0249">Electron transport</keyword>
<comment type="subcellular location">
    <subcellularLocation>
        <location evidence="1">Cell membrane</location>
        <topology evidence="1">Multi-pass membrane protein</topology>
    </subcellularLocation>
</comment>
<dbReference type="SUPFAM" id="SSF81464">
    <property type="entry name" value="Cytochrome c oxidase subunit II-like, transmembrane region"/>
    <property type="match status" value="1"/>
</dbReference>
<dbReference type="InterPro" id="IPR036257">
    <property type="entry name" value="Cyt_c_oxidase_su2_TM_sf"/>
</dbReference>
<evidence type="ECO:0000256" key="12">
    <source>
        <dbReference type="ARBA" id="ARBA00023139"/>
    </source>
</evidence>
<dbReference type="InterPro" id="IPR034227">
    <property type="entry name" value="CuRO_UO_II"/>
</dbReference>
<accession>A0A838BME9</accession>
<dbReference type="Gene3D" id="2.60.40.420">
    <property type="entry name" value="Cupredoxins - blue copper proteins"/>
    <property type="match status" value="1"/>
</dbReference>
<evidence type="ECO:0000256" key="16">
    <source>
        <dbReference type="SAM" id="Phobius"/>
    </source>
</evidence>
<evidence type="ECO:0000256" key="4">
    <source>
        <dbReference type="ARBA" id="ARBA00022475"/>
    </source>
</evidence>
<dbReference type="GO" id="GO:0005507">
    <property type="term" value="F:copper ion binding"/>
    <property type="evidence" value="ECO:0007669"/>
    <property type="project" value="InterPro"/>
</dbReference>
<reference evidence="19 20" key="1">
    <citation type="submission" date="2020-07" db="EMBL/GenBank/DDBJ databases">
        <title>Draft genome and description of Microvirga mediterraneensis Marseille-Q2068 sp. nov.</title>
        <authorList>
            <person name="Boxberger M."/>
        </authorList>
    </citation>
    <scope>NUCLEOTIDE SEQUENCE [LARGE SCALE GENOMIC DNA]</scope>
    <source>
        <strain evidence="19 20">Marseille-Q2068</strain>
    </source>
</reference>
<evidence type="ECO:0000256" key="5">
    <source>
        <dbReference type="ARBA" id="ARBA00022660"/>
    </source>
</evidence>
<dbReference type="InterPro" id="IPR011759">
    <property type="entry name" value="Cyt_c_oxidase_su2_TM_dom"/>
</dbReference>
<keyword evidence="4" id="KW-1003">Cell membrane</keyword>
<evidence type="ECO:0000256" key="15">
    <source>
        <dbReference type="SAM" id="MobiDB-lite"/>
    </source>
</evidence>
<keyword evidence="7" id="KW-0732">Signal</keyword>